<name>A0A816U5M1_BRANA</name>
<protein>
    <submittedName>
        <fullName evidence="1">(rape) hypothetical protein</fullName>
    </submittedName>
</protein>
<evidence type="ECO:0000313" key="1">
    <source>
        <dbReference type="EMBL" id="CAF2107882.1"/>
    </source>
</evidence>
<gene>
    <name evidence="1" type="ORF">DARMORV10_C08P12650.1</name>
</gene>
<reference evidence="1" key="1">
    <citation type="submission" date="2021-01" db="EMBL/GenBank/DDBJ databases">
        <authorList>
            <consortium name="Genoscope - CEA"/>
            <person name="William W."/>
        </authorList>
    </citation>
    <scope>NUCLEOTIDE SEQUENCE</scope>
</reference>
<organism evidence="1">
    <name type="scientific">Brassica napus</name>
    <name type="common">Rape</name>
    <dbReference type="NCBI Taxonomy" id="3708"/>
    <lineage>
        <taxon>Eukaryota</taxon>
        <taxon>Viridiplantae</taxon>
        <taxon>Streptophyta</taxon>
        <taxon>Embryophyta</taxon>
        <taxon>Tracheophyta</taxon>
        <taxon>Spermatophyta</taxon>
        <taxon>Magnoliopsida</taxon>
        <taxon>eudicotyledons</taxon>
        <taxon>Gunneridae</taxon>
        <taxon>Pentapetalae</taxon>
        <taxon>rosids</taxon>
        <taxon>malvids</taxon>
        <taxon>Brassicales</taxon>
        <taxon>Brassicaceae</taxon>
        <taxon>Brassiceae</taxon>
        <taxon>Brassica</taxon>
    </lineage>
</organism>
<proteinExistence type="predicted"/>
<accession>A0A816U5M1</accession>
<dbReference type="AlphaFoldDB" id="A0A816U5M1"/>
<sequence length="106" mass="12053">MPCLEEAYISVDCLSLFDKIITASSAILSLVLTFEDEMLVRCSTLRFFRLFRLSVDPSRSNCVEPLLLLLGNTPKLEEQVEFASEPEDIPLSWSNQVLFLNACRHI</sequence>
<dbReference type="Proteomes" id="UP001295469">
    <property type="component" value="Chromosome C08"/>
</dbReference>
<dbReference type="EMBL" id="HG994372">
    <property type="protein sequence ID" value="CAF2107882.1"/>
    <property type="molecule type" value="Genomic_DNA"/>
</dbReference>